<dbReference type="Pfam" id="PF13409">
    <property type="entry name" value="GST_N_2"/>
    <property type="match status" value="1"/>
</dbReference>
<comment type="catalytic activity">
    <reaction evidence="4">
        <text>RX + glutathione = an S-substituted glutathione + a halide anion + H(+)</text>
        <dbReference type="Rhea" id="RHEA:16437"/>
        <dbReference type="ChEBI" id="CHEBI:15378"/>
        <dbReference type="ChEBI" id="CHEBI:16042"/>
        <dbReference type="ChEBI" id="CHEBI:17792"/>
        <dbReference type="ChEBI" id="CHEBI:57925"/>
        <dbReference type="ChEBI" id="CHEBI:90779"/>
        <dbReference type="EC" id="2.5.1.18"/>
    </reaction>
</comment>
<organism evidence="6 7">
    <name type="scientific">Glonium stellatum</name>
    <dbReference type="NCBI Taxonomy" id="574774"/>
    <lineage>
        <taxon>Eukaryota</taxon>
        <taxon>Fungi</taxon>
        <taxon>Dikarya</taxon>
        <taxon>Ascomycota</taxon>
        <taxon>Pezizomycotina</taxon>
        <taxon>Dothideomycetes</taxon>
        <taxon>Pleosporomycetidae</taxon>
        <taxon>Gloniales</taxon>
        <taxon>Gloniaceae</taxon>
        <taxon>Glonium</taxon>
    </lineage>
</organism>
<dbReference type="InterPro" id="IPR036282">
    <property type="entry name" value="Glutathione-S-Trfase_C_sf"/>
</dbReference>
<dbReference type="PANTHER" id="PTHR44051">
    <property type="entry name" value="GLUTATHIONE S-TRANSFERASE-RELATED"/>
    <property type="match status" value="1"/>
</dbReference>
<dbReference type="SUPFAM" id="SSF52833">
    <property type="entry name" value="Thioredoxin-like"/>
    <property type="match status" value="1"/>
</dbReference>
<comment type="similarity">
    <text evidence="1">Belongs to the GST superfamily.</text>
</comment>
<dbReference type="Gene3D" id="1.20.1050.130">
    <property type="match status" value="1"/>
</dbReference>
<dbReference type="InterPro" id="IPR040079">
    <property type="entry name" value="Glutathione_S-Trfase"/>
</dbReference>
<dbReference type="OrthoDB" id="2789670at2759"/>
<reference evidence="6 7" key="1">
    <citation type="journal article" date="2016" name="Nat. Commun.">
        <title>Ectomycorrhizal ecology is imprinted in the genome of the dominant symbiotic fungus Cenococcum geophilum.</title>
        <authorList>
            <consortium name="DOE Joint Genome Institute"/>
            <person name="Peter M."/>
            <person name="Kohler A."/>
            <person name="Ohm R.A."/>
            <person name="Kuo A."/>
            <person name="Krutzmann J."/>
            <person name="Morin E."/>
            <person name="Arend M."/>
            <person name="Barry K.W."/>
            <person name="Binder M."/>
            <person name="Choi C."/>
            <person name="Clum A."/>
            <person name="Copeland A."/>
            <person name="Grisel N."/>
            <person name="Haridas S."/>
            <person name="Kipfer T."/>
            <person name="LaButti K."/>
            <person name="Lindquist E."/>
            <person name="Lipzen A."/>
            <person name="Maire R."/>
            <person name="Meier B."/>
            <person name="Mihaltcheva S."/>
            <person name="Molinier V."/>
            <person name="Murat C."/>
            <person name="Poggeler S."/>
            <person name="Quandt C.A."/>
            <person name="Sperisen C."/>
            <person name="Tritt A."/>
            <person name="Tisserant E."/>
            <person name="Crous P.W."/>
            <person name="Henrissat B."/>
            <person name="Nehls U."/>
            <person name="Egli S."/>
            <person name="Spatafora J.W."/>
            <person name="Grigoriev I.V."/>
            <person name="Martin F.M."/>
        </authorList>
    </citation>
    <scope>NUCLEOTIDE SEQUENCE [LARGE SCALE GENOMIC DNA]</scope>
    <source>
        <strain evidence="6 7">CBS 207.34</strain>
    </source>
</reference>
<dbReference type="EMBL" id="KV750021">
    <property type="protein sequence ID" value="OCL06620.1"/>
    <property type="molecule type" value="Genomic_DNA"/>
</dbReference>
<dbReference type="Pfam" id="PF00043">
    <property type="entry name" value="GST_C"/>
    <property type="match status" value="1"/>
</dbReference>
<evidence type="ECO:0000313" key="6">
    <source>
        <dbReference type="EMBL" id="OCL06620.1"/>
    </source>
</evidence>
<evidence type="ECO:0000313" key="7">
    <source>
        <dbReference type="Proteomes" id="UP000250140"/>
    </source>
</evidence>
<dbReference type="SFLD" id="SFLDS00019">
    <property type="entry name" value="Glutathione_Transferase_(cytos"/>
    <property type="match status" value="1"/>
</dbReference>
<sequence>MGGGLANSCEHQIGEVVHGDCEHDGKVILYVLKADQTNYINYIKPLVLASELKIPHIISVIDTRDEWYYSIHPERYVPALKDRDAETGQDVIVFEGTACLQYLADRWDKEGQWTGRTAAERGAVFSWTAYQTAGIGATAKYWLYFLKGYPNRAKPIQLTRTIEKLHQNTLKQWDILEKRLSDPEQKYIALRDRATLADLSYFPFAMPWMFKFLGVNINDWPRIEQWSERMLARTAVKEAMERAPKFGT</sequence>
<dbReference type="InterPro" id="IPR010987">
    <property type="entry name" value="Glutathione-S-Trfase_C-like"/>
</dbReference>
<dbReference type="EC" id="2.5.1.18" evidence="2"/>
<feature type="domain" description="GST C-terminal" evidence="5">
    <location>
        <begin position="117"/>
        <end position="248"/>
    </location>
</feature>
<dbReference type="AlphaFoldDB" id="A0A8E2JR69"/>
<keyword evidence="7" id="KW-1185">Reference proteome</keyword>
<evidence type="ECO:0000256" key="2">
    <source>
        <dbReference type="ARBA" id="ARBA00012452"/>
    </source>
</evidence>
<protein>
    <recommendedName>
        <fullName evidence="2">glutathione transferase</fullName>
        <ecNumber evidence="2">2.5.1.18</ecNumber>
    </recommendedName>
</protein>
<dbReference type="InterPro" id="IPR004046">
    <property type="entry name" value="GST_C"/>
</dbReference>
<dbReference type="PANTHER" id="PTHR44051:SF20">
    <property type="entry name" value="GLUTATHIONE TRANSFERASE 1 (EUROFUNG)"/>
    <property type="match status" value="1"/>
</dbReference>
<dbReference type="Proteomes" id="UP000250140">
    <property type="component" value="Unassembled WGS sequence"/>
</dbReference>
<name>A0A8E2JR69_9PEZI</name>
<evidence type="ECO:0000256" key="3">
    <source>
        <dbReference type="ARBA" id="ARBA00022679"/>
    </source>
</evidence>
<dbReference type="PROSITE" id="PS50405">
    <property type="entry name" value="GST_CTER"/>
    <property type="match status" value="1"/>
</dbReference>
<dbReference type="GO" id="GO:0004364">
    <property type="term" value="F:glutathione transferase activity"/>
    <property type="evidence" value="ECO:0007669"/>
    <property type="project" value="UniProtKB-EC"/>
</dbReference>
<evidence type="ECO:0000259" key="5">
    <source>
        <dbReference type="PROSITE" id="PS50405"/>
    </source>
</evidence>
<gene>
    <name evidence="6" type="ORF">AOQ84DRAFT_378437</name>
</gene>
<evidence type="ECO:0000256" key="1">
    <source>
        <dbReference type="ARBA" id="ARBA00007409"/>
    </source>
</evidence>
<accession>A0A8E2JR69</accession>
<keyword evidence="3 6" id="KW-0808">Transferase</keyword>
<dbReference type="InterPro" id="IPR036249">
    <property type="entry name" value="Thioredoxin-like_sf"/>
</dbReference>
<proteinExistence type="inferred from homology"/>
<evidence type="ECO:0000256" key="4">
    <source>
        <dbReference type="ARBA" id="ARBA00047960"/>
    </source>
</evidence>
<dbReference type="SUPFAM" id="SSF47616">
    <property type="entry name" value="GST C-terminal domain-like"/>
    <property type="match status" value="1"/>
</dbReference>
<dbReference type="InterPro" id="IPR004045">
    <property type="entry name" value="Glutathione_S-Trfase_N"/>
</dbReference>